<accession>A0A7J7LD10</accession>
<proteinExistence type="predicted"/>
<sequence length="349" mass="40173">MFTTLSEEEKGVIRATYFVPLLLINPIATMSTMVVEIFDRHLGDMKFQFKETIIQMKPIHVCLILGLRVSPITNEFLFVDPEHMTNFRIRRFPKKNNAYGLKEIDDALKQAKLERHQAIKPSETDMPQRLVQEAMTMVVAQVAKIDIVFFNQEEVIGKAYQASADQTTIVSIEEQTLEVEKTKDKVIQTIEVAQTEVEISYQEEDAGEASQSIYLQSKDSKEEVEQNKDDDDDRNSQNKPDPEQVIKEIVVDQTNLVLMESEVDVTLKKIRALTKDEINERAFKMTCRINQLHAHLDELLPGVLLESFIQRPISQDEKNQVDQVWSLKKDKLSLEAKNDNKSTYMMIGH</sequence>
<keyword evidence="2" id="KW-0472">Membrane</keyword>
<name>A0A7J7LD10_9MAGN</name>
<dbReference type="AlphaFoldDB" id="A0A7J7LD10"/>
<reference evidence="3 4" key="1">
    <citation type="journal article" date="2020" name="IScience">
        <title>Genome Sequencing of the Endangered Kingdonia uniflora (Circaeasteraceae, Ranunculales) Reveals Potential Mechanisms of Evolutionary Specialization.</title>
        <authorList>
            <person name="Sun Y."/>
            <person name="Deng T."/>
            <person name="Zhang A."/>
            <person name="Moore M.J."/>
            <person name="Landis J.B."/>
            <person name="Lin N."/>
            <person name="Zhang H."/>
            <person name="Zhang X."/>
            <person name="Huang J."/>
            <person name="Zhang X."/>
            <person name="Sun H."/>
            <person name="Wang H."/>
        </authorList>
    </citation>
    <scope>NUCLEOTIDE SEQUENCE [LARGE SCALE GENOMIC DNA]</scope>
    <source>
        <strain evidence="3">TB1705</strain>
        <tissue evidence="3">Leaf</tissue>
    </source>
</reference>
<gene>
    <name evidence="3" type="ORF">GIB67_013189</name>
</gene>
<evidence type="ECO:0000256" key="1">
    <source>
        <dbReference type="SAM" id="MobiDB-lite"/>
    </source>
</evidence>
<evidence type="ECO:0000313" key="4">
    <source>
        <dbReference type="Proteomes" id="UP000541444"/>
    </source>
</evidence>
<organism evidence="3 4">
    <name type="scientific">Kingdonia uniflora</name>
    <dbReference type="NCBI Taxonomy" id="39325"/>
    <lineage>
        <taxon>Eukaryota</taxon>
        <taxon>Viridiplantae</taxon>
        <taxon>Streptophyta</taxon>
        <taxon>Embryophyta</taxon>
        <taxon>Tracheophyta</taxon>
        <taxon>Spermatophyta</taxon>
        <taxon>Magnoliopsida</taxon>
        <taxon>Ranunculales</taxon>
        <taxon>Circaeasteraceae</taxon>
        <taxon>Kingdonia</taxon>
    </lineage>
</organism>
<feature type="transmembrane region" description="Helical" evidence="2">
    <location>
        <begin position="15"/>
        <end position="38"/>
    </location>
</feature>
<keyword evidence="2" id="KW-0812">Transmembrane</keyword>
<feature type="compositionally biased region" description="Basic and acidic residues" evidence="1">
    <location>
        <begin position="218"/>
        <end position="227"/>
    </location>
</feature>
<feature type="region of interest" description="Disordered" evidence="1">
    <location>
        <begin position="201"/>
        <end position="243"/>
    </location>
</feature>
<evidence type="ECO:0000256" key="2">
    <source>
        <dbReference type="SAM" id="Phobius"/>
    </source>
</evidence>
<protein>
    <submittedName>
        <fullName evidence="3">Uncharacterized protein</fullName>
    </submittedName>
</protein>
<keyword evidence="2" id="KW-1133">Transmembrane helix</keyword>
<keyword evidence="4" id="KW-1185">Reference proteome</keyword>
<dbReference type="EMBL" id="JACGCM010002380">
    <property type="protein sequence ID" value="KAF6140420.1"/>
    <property type="molecule type" value="Genomic_DNA"/>
</dbReference>
<dbReference type="Proteomes" id="UP000541444">
    <property type="component" value="Unassembled WGS sequence"/>
</dbReference>
<feature type="compositionally biased region" description="Basic and acidic residues" evidence="1">
    <location>
        <begin position="234"/>
        <end position="243"/>
    </location>
</feature>
<evidence type="ECO:0000313" key="3">
    <source>
        <dbReference type="EMBL" id="KAF6140420.1"/>
    </source>
</evidence>
<comment type="caution">
    <text evidence="3">The sequence shown here is derived from an EMBL/GenBank/DDBJ whole genome shotgun (WGS) entry which is preliminary data.</text>
</comment>